<gene>
    <name evidence="2" type="ORF">DPMN_185730</name>
</gene>
<dbReference type="EMBL" id="JAIWYP010000010">
    <property type="protein sequence ID" value="KAH3751181.1"/>
    <property type="molecule type" value="Genomic_DNA"/>
</dbReference>
<feature type="region of interest" description="Disordered" evidence="1">
    <location>
        <begin position="45"/>
        <end position="68"/>
    </location>
</feature>
<evidence type="ECO:0000313" key="3">
    <source>
        <dbReference type="Proteomes" id="UP000828390"/>
    </source>
</evidence>
<accession>A0A9D4I5V3</accession>
<organism evidence="2 3">
    <name type="scientific">Dreissena polymorpha</name>
    <name type="common">Zebra mussel</name>
    <name type="synonym">Mytilus polymorpha</name>
    <dbReference type="NCBI Taxonomy" id="45954"/>
    <lineage>
        <taxon>Eukaryota</taxon>
        <taxon>Metazoa</taxon>
        <taxon>Spiralia</taxon>
        <taxon>Lophotrochozoa</taxon>
        <taxon>Mollusca</taxon>
        <taxon>Bivalvia</taxon>
        <taxon>Autobranchia</taxon>
        <taxon>Heteroconchia</taxon>
        <taxon>Euheterodonta</taxon>
        <taxon>Imparidentia</taxon>
        <taxon>Neoheterodontei</taxon>
        <taxon>Myida</taxon>
        <taxon>Dreissenoidea</taxon>
        <taxon>Dreissenidae</taxon>
        <taxon>Dreissena</taxon>
    </lineage>
</organism>
<name>A0A9D4I5V3_DREPO</name>
<dbReference type="AlphaFoldDB" id="A0A9D4I5V3"/>
<protein>
    <submittedName>
        <fullName evidence="2">Uncharacterized protein</fullName>
    </submittedName>
</protein>
<proteinExistence type="predicted"/>
<sequence>MGLALGQLVEELREFKAEKTTIVPASVVLPAQNGKENEPVIFRRPKFTERSHYQPSTSSCNQSPRGRG</sequence>
<comment type="caution">
    <text evidence="2">The sequence shown here is derived from an EMBL/GenBank/DDBJ whole genome shotgun (WGS) entry which is preliminary data.</text>
</comment>
<evidence type="ECO:0000256" key="1">
    <source>
        <dbReference type="SAM" id="MobiDB-lite"/>
    </source>
</evidence>
<dbReference type="Proteomes" id="UP000828390">
    <property type="component" value="Unassembled WGS sequence"/>
</dbReference>
<evidence type="ECO:0000313" key="2">
    <source>
        <dbReference type="EMBL" id="KAH3751181.1"/>
    </source>
</evidence>
<reference evidence="2" key="1">
    <citation type="journal article" date="2019" name="bioRxiv">
        <title>The Genome of the Zebra Mussel, Dreissena polymorpha: A Resource for Invasive Species Research.</title>
        <authorList>
            <person name="McCartney M.A."/>
            <person name="Auch B."/>
            <person name="Kono T."/>
            <person name="Mallez S."/>
            <person name="Zhang Y."/>
            <person name="Obille A."/>
            <person name="Becker A."/>
            <person name="Abrahante J.E."/>
            <person name="Garbe J."/>
            <person name="Badalamenti J.P."/>
            <person name="Herman A."/>
            <person name="Mangelson H."/>
            <person name="Liachko I."/>
            <person name="Sullivan S."/>
            <person name="Sone E.D."/>
            <person name="Koren S."/>
            <person name="Silverstein K.A.T."/>
            <person name="Beckman K.B."/>
            <person name="Gohl D.M."/>
        </authorList>
    </citation>
    <scope>NUCLEOTIDE SEQUENCE</scope>
    <source>
        <strain evidence="2">Duluth1</strain>
        <tissue evidence="2">Whole animal</tissue>
    </source>
</reference>
<keyword evidence="3" id="KW-1185">Reference proteome</keyword>
<reference evidence="2" key="2">
    <citation type="submission" date="2020-11" db="EMBL/GenBank/DDBJ databases">
        <authorList>
            <person name="McCartney M.A."/>
            <person name="Auch B."/>
            <person name="Kono T."/>
            <person name="Mallez S."/>
            <person name="Becker A."/>
            <person name="Gohl D.M."/>
            <person name="Silverstein K.A.T."/>
            <person name="Koren S."/>
            <person name="Bechman K.B."/>
            <person name="Herman A."/>
            <person name="Abrahante J.E."/>
            <person name="Garbe J."/>
        </authorList>
    </citation>
    <scope>NUCLEOTIDE SEQUENCE</scope>
    <source>
        <strain evidence="2">Duluth1</strain>
        <tissue evidence="2">Whole animal</tissue>
    </source>
</reference>
<feature type="compositionally biased region" description="Polar residues" evidence="1">
    <location>
        <begin position="53"/>
        <end position="68"/>
    </location>
</feature>